<evidence type="ECO:0000313" key="9">
    <source>
        <dbReference type="EMBL" id="PKY01097.1"/>
    </source>
</evidence>
<dbReference type="CDD" id="cd00067">
    <property type="entry name" value="GAL4"/>
    <property type="match status" value="1"/>
</dbReference>
<feature type="compositionally biased region" description="Basic and acidic residues" evidence="7">
    <location>
        <begin position="66"/>
        <end position="81"/>
    </location>
</feature>
<dbReference type="InterPro" id="IPR007219">
    <property type="entry name" value="XnlR_reg_dom"/>
</dbReference>
<dbReference type="Proteomes" id="UP000234254">
    <property type="component" value="Unassembled WGS sequence"/>
</dbReference>
<dbReference type="GO" id="GO:0005634">
    <property type="term" value="C:nucleus"/>
    <property type="evidence" value="ECO:0007669"/>
    <property type="project" value="TreeGrafter"/>
</dbReference>
<keyword evidence="6" id="KW-0539">Nucleus</keyword>
<dbReference type="GO" id="GO:0001228">
    <property type="term" value="F:DNA-binding transcription activator activity, RNA polymerase II-specific"/>
    <property type="evidence" value="ECO:0007669"/>
    <property type="project" value="TreeGrafter"/>
</dbReference>
<proteinExistence type="predicted"/>
<dbReference type="SUPFAM" id="SSF57701">
    <property type="entry name" value="Zn2/Cys6 DNA-binding domain"/>
    <property type="match status" value="1"/>
</dbReference>
<keyword evidence="5" id="KW-0804">Transcription</keyword>
<dbReference type="GO" id="GO:0008270">
    <property type="term" value="F:zinc ion binding"/>
    <property type="evidence" value="ECO:0007669"/>
    <property type="project" value="InterPro"/>
</dbReference>
<evidence type="ECO:0000256" key="2">
    <source>
        <dbReference type="ARBA" id="ARBA00022833"/>
    </source>
</evidence>
<name>A0A2I1CU11_ASPC2</name>
<keyword evidence="1" id="KW-0479">Metal-binding</keyword>
<sequence length="754" mass="85407">MDDHQPTTPTAQHSAWIARRKRKPLSCTLCRQRKLSCDRERPACSRCRNAGRGDSCTYGERPPNTSRKDGSRSGISEEPRVEPPSPIRGDTPSSSAPLLSAVANKHILPLPAPSTARNNIAWGLPDAHVTGAVAGSARPAIKADLTELSNPEEPKSTEAVIFRGKNYTTQYYGSTNPTSLIGHFPELRSYMRESIKHHNSLASVQKELKELDVGWKHEKRNILPVKDAELHLVLPDQQFMDEAIELYFSTFESVYRIVHRPTFQAEYDRLRNDPRDAKPALIILVLLMMATVSAVLETGRIYIGSASLGRERGTLWIETAERWLRHQSRKNIYLAIWQIRCLLVVSKQMNRYKKKQMWSVAGDLVRDGMAAGFHRDPRHKVLSPFDQEMRRRLWATMTELELQASIDRGMPSALAAIRMDCAPPLDVDDEDLMPDFERAPVPRPSGEYTSTSFLCLARQSFDLRVCLNSRMNDLDVNLSYEEVTRYEEMVLAELNKLPRQTETSNGPSARKLAGLARTVLDLQLRQFLILLHAPFARQAESNSRYTVSRMVCFNAAASLIEQHWTLLKDKSPILLLLRHDYFRAALNLAHHAYISSQIQVDLYFSVSHDTVMQFIQKALSMLEDSIAYIGTGFTFQWYISAASSFLRSLVQTERAASLKQEATNQVVKQYYRVLASQEPFSRAKESTCPFHFQQSNTLGTPLDLPGVIANPTEMSYIDSLFSQSQELDPSDAPFSQYFFGDPAAWTFDNLWGVE</sequence>
<dbReference type="PANTHER" id="PTHR31944:SF130">
    <property type="entry name" value="ZN(II)2CYS6 TRANSCRIPTION FACTO (EUROFUNG)"/>
    <property type="match status" value="1"/>
</dbReference>
<evidence type="ECO:0000313" key="10">
    <source>
        <dbReference type="Proteomes" id="UP000234254"/>
    </source>
</evidence>
<keyword evidence="10" id="KW-1185">Reference proteome</keyword>
<dbReference type="CDD" id="cd12148">
    <property type="entry name" value="fungal_TF_MHR"/>
    <property type="match status" value="1"/>
</dbReference>
<keyword evidence="4" id="KW-0238">DNA-binding</keyword>
<dbReference type="Gene3D" id="4.10.240.10">
    <property type="entry name" value="Zn(2)-C6 fungal-type DNA-binding domain"/>
    <property type="match status" value="1"/>
</dbReference>
<keyword evidence="2" id="KW-0862">Zinc</keyword>
<dbReference type="SMART" id="SM00066">
    <property type="entry name" value="GAL4"/>
    <property type="match status" value="1"/>
</dbReference>
<feature type="region of interest" description="Disordered" evidence="7">
    <location>
        <begin position="36"/>
        <end position="97"/>
    </location>
</feature>
<evidence type="ECO:0000256" key="6">
    <source>
        <dbReference type="ARBA" id="ARBA00023242"/>
    </source>
</evidence>
<keyword evidence="3" id="KW-0805">Transcription regulation</keyword>
<dbReference type="RefSeq" id="XP_024689691.1">
    <property type="nucleotide sequence ID" value="XM_024842030.1"/>
</dbReference>
<evidence type="ECO:0000259" key="8">
    <source>
        <dbReference type="PROSITE" id="PS50048"/>
    </source>
</evidence>
<dbReference type="Pfam" id="PF04082">
    <property type="entry name" value="Fungal_trans"/>
    <property type="match status" value="1"/>
</dbReference>
<evidence type="ECO:0000256" key="3">
    <source>
        <dbReference type="ARBA" id="ARBA00023015"/>
    </source>
</evidence>
<dbReference type="Pfam" id="PF00172">
    <property type="entry name" value="Zn_clus"/>
    <property type="match status" value="1"/>
</dbReference>
<dbReference type="InterPro" id="IPR051430">
    <property type="entry name" value="Fungal_TF_Env_Response"/>
</dbReference>
<dbReference type="PROSITE" id="PS00463">
    <property type="entry name" value="ZN2_CY6_FUNGAL_1"/>
    <property type="match status" value="1"/>
</dbReference>
<dbReference type="PROSITE" id="PS50048">
    <property type="entry name" value="ZN2_CY6_FUNGAL_2"/>
    <property type="match status" value="1"/>
</dbReference>
<dbReference type="InterPro" id="IPR036864">
    <property type="entry name" value="Zn2-C6_fun-type_DNA-bd_sf"/>
</dbReference>
<accession>A0A2I1CU11</accession>
<dbReference type="GO" id="GO:0000978">
    <property type="term" value="F:RNA polymerase II cis-regulatory region sequence-specific DNA binding"/>
    <property type="evidence" value="ECO:0007669"/>
    <property type="project" value="TreeGrafter"/>
</dbReference>
<reference evidence="9" key="1">
    <citation type="submission" date="2016-12" db="EMBL/GenBank/DDBJ databases">
        <title>The genomes of Aspergillus section Nigri reveals drivers in fungal speciation.</title>
        <authorList>
            <consortium name="DOE Joint Genome Institute"/>
            <person name="Vesth T.C."/>
            <person name="Nybo J."/>
            <person name="Theobald S."/>
            <person name="Brandl J."/>
            <person name="Frisvad J.C."/>
            <person name="Nielsen K.F."/>
            <person name="Lyhne E.K."/>
            <person name="Kogle M.E."/>
            <person name="Kuo A."/>
            <person name="Riley R."/>
            <person name="Clum A."/>
            <person name="Nolan M."/>
            <person name="Lipzen A."/>
            <person name="Salamov A."/>
            <person name="Henrissat B."/>
            <person name="Wiebenga A."/>
            <person name="De vries R.P."/>
            <person name="Grigoriev I.V."/>
            <person name="Mortensen U.H."/>
            <person name="Andersen M.R."/>
            <person name="Baker S.E."/>
        </authorList>
    </citation>
    <scope>NUCLEOTIDE SEQUENCE</scope>
    <source>
        <strain evidence="9">IBT 28561</strain>
    </source>
</reference>
<dbReference type="EMBL" id="MSFM01000012">
    <property type="protein sequence ID" value="PKY01097.1"/>
    <property type="molecule type" value="Genomic_DNA"/>
</dbReference>
<organism evidence="9 10">
    <name type="scientific">Aspergillus campestris (strain IBT 28561)</name>
    <dbReference type="NCBI Taxonomy" id="1392248"/>
    <lineage>
        <taxon>Eukaryota</taxon>
        <taxon>Fungi</taxon>
        <taxon>Dikarya</taxon>
        <taxon>Ascomycota</taxon>
        <taxon>Pezizomycotina</taxon>
        <taxon>Eurotiomycetes</taxon>
        <taxon>Eurotiomycetidae</taxon>
        <taxon>Eurotiales</taxon>
        <taxon>Aspergillaceae</taxon>
        <taxon>Aspergillus</taxon>
        <taxon>Aspergillus subgen. Circumdati</taxon>
    </lineage>
</organism>
<dbReference type="GO" id="GO:0006351">
    <property type="term" value="P:DNA-templated transcription"/>
    <property type="evidence" value="ECO:0007669"/>
    <property type="project" value="InterPro"/>
</dbReference>
<comment type="caution">
    <text evidence="9">The sequence shown here is derived from an EMBL/GenBank/DDBJ whole genome shotgun (WGS) entry which is preliminary data.</text>
</comment>
<feature type="domain" description="Zn(2)-C6 fungal-type" evidence="8">
    <location>
        <begin position="26"/>
        <end position="58"/>
    </location>
</feature>
<dbReference type="PANTHER" id="PTHR31944">
    <property type="entry name" value="HEME-RESPONSIVE ZINC FINGER TRANSCRIPTION FACTOR HAP1"/>
    <property type="match status" value="1"/>
</dbReference>
<evidence type="ECO:0000256" key="5">
    <source>
        <dbReference type="ARBA" id="ARBA00023163"/>
    </source>
</evidence>
<protein>
    <recommendedName>
        <fullName evidence="8">Zn(2)-C6 fungal-type domain-containing protein</fullName>
    </recommendedName>
</protein>
<evidence type="ECO:0000256" key="4">
    <source>
        <dbReference type="ARBA" id="ARBA00023125"/>
    </source>
</evidence>
<evidence type="ECO:0000256" key="1">
    <source>
        <dbReference type="ARBA" id="ARBA00022723"/>
    </source>
</evidence>
<dbReference type="InterPro" id="IPR001138">
    <property type="entry name" value="Zn2Cys6_DnaBD"/>
</dbReference>
<gene>
    <name evidence="9" type="ORF">P168DRAFT_58834</name>
</gene>
<dbReference type="AlphaFoldDB" id="A0A2I1CU11"/>
<dbReference type="VEuPathDB" id="FungiDB:P168DRAFT_58834"/>
<evidence type="ECO:0000256" key="7">
    <source>
        <dbReference type="SAM" id="MobiDB-lite"/>
    </source>
</evidence>
<dbReference type="OrthoDB" id="4236860at2759"/>
<dbReference type="GeneID" id="36549559"/>